<comment type="caution">
    <text evidence="6">The sequence shown here is derived from an EMBL/GenBank/DDBJ whole genome shotgun (WGS) entry which is preliminary data.</text>
</comment>
<dbReference type="Gene3D" id="2.160.20.10">
    <property type="entry name" value="Single-stranded right-handed beta-helix, Pectin lyase-like"/>
    <property type="match status" value="1"/>
</dbReference>
<dbReference type="Pfam" id="PF24606">
    <property type="entry name" value="CEMIP_beta-hel"/>
    <property type="match status" value="1"/>
</dbReference>
<evidence type="ECO:0000313" key="6">
    <source>
        <dbReference type="EMBL" id="OLP91206.1"/>
    </source>
</evidence>
<name>A0A1Q9D7U5_SYMMI</name>
<dbReference type="PROSITE" id="PS50022">
    <property type="entry name" value="FA58C_3"/>
    <property type="match status" value="1"/>
</dbReference>
<keyword evidence="3" id="KW-0812">Transmembrane</keyword>
<sequence length="1508" mass="165362">MMLLTLGLLAYAAASDAAGRRVGPANEVDISTDVPVSARTNYNINGKGWTVNRTLRDVMLDQKCPAAVLEKMDELQRASLEKERQANASRGLFGIFDDMQIRASTSWNRWVIPELPPPSDGGLSYIFNAAVSDEETTVNFDEHTPKSQILSIKDGTDSGGIAVPVLPLHKLLPTWLAHIDYMKIDVQGYELKVLRGCEEVLCQGRVRYVTFEFSPWLMKRAKSGDPLDFLGLVPKMGALCYTASPTKEHLLAGAPSPLDSWLKWLDSGKHGSLKVLPTDPFGPWVDLFCYWPFVQTSLLETSATVSRHQPAPGIWTMQMPSMVKDKALSDTVNDVLKVLWPYKVCNNTEGTGCTKFPLPVLARDDDGSFLGKYTEAAWLPKERPGVVDYHCSWVILHTLSMNGADFLSEAEQQAFQEAITYFLGHFHSKMTHLIELYGLPKGNRRIDYAQWFWRIHSHSNEHSYDKQQISSQQQINAQGSQYWPAGALISPFVSSVYLEMRDFNKSFELAAEVVNLQRSVVITGPPNWDTADWKGLHTLMTGHGFMDARYVRVENCGQPPHQGRYCLHFHLMHRCPRCVLHGNAVVNSTQVGITVHGTHQARVSSNILWNTMSAGVYVEDGNEMNNTFEENVLICMHQVPPINPLPCNKGDTGICPEARRGCTYDMFNQGGRLGGFFVIGMTNDFIRNRVVNMENCFWFKGTADPAGRGHAAGKVCPVHLPLGRISGNVCHDNRRFGMYLDNQQPRILPRDENGFVADIHDPTSNCFNEVTPEGADSGVVPANVVEDELDWHNEFVGQYVLTDVRYVRYVGINNMHCMYWKSSKKFADQGLYHVTDSMCINVPSGGLFAWPAGQFLGPAGAFTFGLKNVSFVGNPGASGALSAGQHCMDGGAGGPCNVQYLLEDVDFSAVSESTKLIQFGVNSKPEGKVLPVFLARDGSLGGFRSVVSSHLDGFLDQGCEKLGLDWDSGFGCNFPVRRLSLWTPAAVAGDVQLSGPGFTGVAPNYQFPSFGGNAGLLSYAMNYNGYGALAIPGREYELAAEWRDGPIVDVDFSDGALPGYFGDADEEVTLKTSLGSCTLRSSKAHPPFTGRLGPVPGAPQSDCGAKLFNPTPAQPNVDAVVEGVNIALNRPTVASSTEGGNPNLSPNRAVDGSSETRWSSAFSDNEWLAIDLGVVYEIFAVSIDWEAAYASTYSVQLRSTEAEPWHTAAEAVNGHEGQVQTIFPEHNARYVRILCQTRATPWGCSINELQVFPTYLGLFEPVDGGTDRACRGESSSDNSPAHYTVVQKDSLKLCKKACEETPSCVGVEYSSTRCELWTRRDRIGASIALAGFTCLHFLRPSSECQAFFEGVDGSEGRACRGTGPGDNSFTYYYVRNAESIDSCQAFCEGDANCVGMEYSASRCEVWIRPEGIQASIQLPGFSCRRIVRWGTGCSSLPGPAADPGHDPVTSTFMAAVSTPTTWIVCALVVSLALLAVLALCWWKKRAWPSDARTPTTPKSDVEKQHFLI</sequence>
<keyword evidence="3" id="KW-0472">Membrane</keyword>
<dbReference type="InterPro" id="IPR008979">
    <property type="entry name" value="Galactose-bd-like_sf"/>
</dbReference>
<feature type="chain" id="PRO_5013136238" evidence="4">
    <location>
        <begin position="18"/>
        <end position="1508"/>
    </location>
</feature>
<dbReference type="InterPro" id="IPR011050">
    <property type="entry name" value="Pectin_lyase_fold/virulence"/>
</dbReference>
<protein>
    <submittedName>
        <fullName evidence="6">Protein rliB</fullName>
    </submittedName>
</protein>
<dbReference type="SUPFAM" id="SSF53335">
    <property type="entry name" value="S-adenosyl-L-methionine-dependent methyltransferases"/>
    <property type="match status" value="1"/>
</dbReference>
<dbReference type="EMBL" id="LSRX01000676">
    <property type="protein sequence ID" value="OLP91206.1"/>
    <property type="molecule type" value="Genomic_DNA"/>
</dbReference>
<evidence type="ECO:0000313" key="7">
    <source>
        <dbReference type="Proteomes" id="UP000186817"/>
    </source>
</evidence>
<feature type="region of interest" description="Disordered" evidence="2">
    <location>
        <begin position="1133"/>
        <end position="1153"/>
    </location>
</feature>
<keyword evidence="1 4" id="KW-0732">Signal</keyword>
<dbReference type="NCBIfam" id="TIGR01444">
    <property type="entry name" value="fkbM_fam"/>
    <property type="match status" value="1"/>
</dbReference>
<keyword evidence="7" id="KW-1185">Reference proteome</keyword>
<dbReference type="Pfam" id="PF05050">
    <property type="entry name" value="Methyltransf_21"/>
    <property type="match status" value="1"/>
</dbReference>
<feature type="domain" description="F5/8 type C" evidence="5">
    <location>
        <begin position="1113"/>
        <end position="1254"/>
    </location>
</feature>
<dbReference type="Gene3D" id="3.40.50.150">
    <property type="entry name" value="Vaccinia Virus protein VP39"/>
    <property type="match status" value="1"/>
</dbReference>
<feature type="compositionally biased region" description="Basic and acidic residues" evidence="2">
    <location>
        <begin position="1499"/>
        <end position="1508"/>
    </location>
</feature>
<dbReference type="OrthoDB" id="411757at2759"/>
<evidence type="ECO:0000256" key="3">
    <source>
        <dbReference type="SAM" id="Phobius"/>
    </source>
</evidence>
<keyword evidence="3" id="KW-1133">Transmembrane helix</keyword>
<evidence type="ECO:0000256" key="4">
    <source>
        <dbReference type="SAM" id="SignalP"/>
    </source>
</evidence>
<dbReference type="InterPro" id="IPR006342">
    <property type="entry name" value="FkbM_mtfrase"/>
</dbReference>
<feature type="signal peptide" evidence="4">
    <location>
        <begin position="1"/>
        <end position="17"/>
    </location>
</feature>
<organism evidence="6 7">
    <name type="scientific">Symbiodinium microadriaticum</name>
    <name type="common">Dinoflagellate</name>
    <name type="synonym">Zooxanthella microadriatica</name>
    <dbReference type="NCBI Taxonomy" id="2951"/>
    <lineage>
        <taxon>Eukaryota</taxon>
        <taxon>Sar</taxon>
        <taxon>Alveolata</taxon>
        <taxon>Dinophyceae</taxon>
        <taxon>Suessiales</taxon>
        <taxon>Symbiodiniaceae</taxon>
        <taxon>Symbiodinium</taxon>
    </lineage>
</organism>
<accession>A0A1Q9D7U5</accession>
<dbReference type="InterPro" id="IPR029063">
    <property type="entry name" value="SAM-dependent_MTases_sf"/>
</dbReference>
<feature type="compositionally biased region" description="Polar residues" evidence="2">
    <location>
        <begin position="1133"/>
        <end position="1146"/>
    </location>
</feature>
<proteinExistence type="predicted"/>
<dbReference type="InterPro" id="IPR000421">
    <property type="entry name" value="FA58C"/>
</dbReference>
<dbReference type="PANTHER" id="PTHR46769">
    <property type="entry name" value="POLYCYSTIC KIDNEY AND HEPATIC DISEASE 1 (AUTOSOMAL RECESSIVE)-LIKE 1"/>
    <property type="match status" value="1"/>
</dbReference>
<dbReference type="Gene3D" id="2.60.120.260">
    <property type="entry name" value="Galactose-binding domain-like"/>
    <property type="match status" value="1"/>
</dbReference>
<dbReference type="InterPro" id="IPR055401">
    <property type="entry name" value="CEMIP_beta-hel_dom"/>
</dbReference>
<gene>
    <name evidence="6" type="primary">rliB</name>
    <name evidence="6" type="ORF">AK812_SmicGene27122</name>
</gene>
<dbReference type="Pfam" id="PF00754">
    <property type="entry name" value="F5_F8_type_C"/>
    <property type="match status" value="1"/>
</dbReference>
<reference evidence="6 7" key="1">
    <citation type="submission" date="2016-02" db="EMBL/GenBank/DDBJ databases">
        <title>Genome analysis of coral dinoflagellate symbionts highlights evolutionary adaptations to a symbiotic lifestyle.</title>
        <authorList>
            <person name="Aranda M."/>
            <person name="Li Y."/>
            <person name="Liew Y.J."/>
            <person name="Baumgarten S."/>
            <person name="Simakov O."/>
            <person name="Wilson M."/>
            <person name="Piel J."/>
            <person name="Ashoor H."/>
            <person name="Bougouffa S."/>
            <person name="Bajic V.B."/>
            <person name="Ryu T."/>
            <person name="Ravasi T."/>
            <person name="Bayer T."/>
            <person name="Micklem G."/>
            <person name="Kim H."/>
            <person name="Bhak J."/>
            <person name="Lajeunesse T.C."/>
            <person name="Voolstra C.R."/>
        </authorList>
    </citation>
    <scope>NUCLEOTIDE SEQUENCE [LARGE SCALE GENOMIC DNA]</scope>
    <source>
        <strain evidence="6 7">CCMP2467</strain>
    </source>
</reference>
<dbReference type="InterPro" id="IPR012334">
    <property type="entry name" value="Pectin_lyas_fold"/>
</dbReference>
<evidence type="ECO:0000259" key="5">
    <source>
        <dbReference type="PROSITE" id="PS50022"/>
    </source>
</evidence>
<feature type="region of interest" description="Disordered" evidence="2">
    <location>
        <begin position="1489"/>
        <end position="1508"/>
    </location>
</feature>
<dbReference type="InterPro" id="IPR052387">
    <property type="entry name" value="Fibrocystin"/>
</dbReference>
<dbReference type="Proteomes" id="UP000186817">
    <property type="component" value="Unassembled WGS sequence"/>
</dbReference>
<evidence type="ECO:0000256" key="2">
    <source>
        <dbReference type="SAM" id="MobiDB-lite"/>
    </source>
</evidence>
<dbReference type="SUPFAM" id="SSF51126">
    <property type="entry name" value="Pectin lyase-like"/>
    <property type="match status" value="1"/>
</dbReference>
<feature type="transmembrane region" description="Helical" evidence="3">
    <location>
        <begin position="1461"/>
        <end position="1482"/>
    </location>
</feature>
<dbReference type="PANTHER" id="PTHR46769:SF2">
    <property type="entry name" value="FIBROCYSTIN-L ISOFORM 2 PRECURSOR-RELATED"/>
    <property type="match status" value="1"/>
</dbReference>
<dbReference type="SUPFAM" id="SSF49785">
    <property type="entry name" value="Galactose-binding domain-like"/>
    <property type="match status" value="1"/>
</dbReference>
<evidence type="ECO:0000256" key="1">
    <source>
        <dbReference type="ARBA" id="ARBA00022729"/>
    </source>
</evidence>